<evidence type="ECO:0000256" key="3">
    <source>
        <dbReference type="ARBA" id="ARBA00022449"/>
    </source>
</evidence>
<dbReference type="InterPro" id="IPR005170">
    <property type="entry name" value="Transptr-assoc_dom"/>
</dbReference>
<feature type="transmembrane region" description="Helical" evidence="12">
    <location>
        <begin position="106"/>
        <end position="122"/>
    </location>
</feature>
<feature type="transmembrane region" description="Helical" evidence="12">
    <location>
        <begin position="49"/>
        <end position="70"/>
    </location>
</feature>
<name>A0A1B7JJR4_9GAMM</name>
<keyword evidence="14" id="KW-0560">Oxidoreductase</keyword>
<dbReference type="SMART" id="SM01091">
    <property type="entry name" value="CorC_HlyC"/>
    <property type="match status" value="1"/>
</dbReference>
<dbReference type="EC" id="1.1.-.-" evidence="14"/>
<keyword evidence="5" id="KW-0997">Cell inner membrane</keyword>
<dbReference type="AlphaFoldDB" id="A0A1B7JJR4"/>
<keyword evidence="3" id="KW-0050">Antiport</keyword>
<feature type="transmembrane region" description="Helical" evidence="12">
    <location>
        <begin position="384"/>
        <end position="406"/>
    </location>
</feature>
<dbReference type="EMBL" id="LXEW01000048">
    <property type="protein sequence ID" value="OAT48135.1"/>
    <property type="molecule type" value="Genomic_DNA"/>
</dbReference>
<keyword evidence="8" id="KW-0630">Potassium</keyword>
<dbReference type="InterPro" id="IPR006037">
    <property type="entry name" value="RCK_C"/>
</dbReference>
<dbReference type="Pfam" id="PF02080">
    <property type="entry name" value="TrkA_C"/>
    <property type="match status" value="1"/>
</dbReference>
<evidence type="ECO:0000256" key="10">
    <source>
        <dbReference type="ARBA" id="ARBA00023065"/>
    </source>
</evidence>
<dbReference type="PANTHER" id="PTHR32507:SF7">
    <property type="entry name" value="K(+)_H(+) ANTIPORTER NHAP2"/>
    <property type="match status" value="1"/>
</dbReference>
<sequence>MLFNVYYWHSSQNISQPHIFTSFSYLWLLVLFARFTMHRQRFIHLQIKLIMPTIEQLILLTSILILLGIFSSKLSARLGLPMLVMFLFIGMLAGEDGIGKITFDNVNVSYAVGSLALALILFDGGLQTSVKSIRLVWKPAFTLATLGVLVTAGVTGVAAAYILGIPLLEGLLLGAIVGSTDAAAVFSLLRNAGIYLNERLQSTLEIESATNDPMAIFLTVGLLQLLMNPQASGSELVLLFFSQMGIGTVVGLSVGWISVKIINKIKLLATGLYPVLVAACGLLSFGLASNLDGSGFLSIFVTGVVIGNHRFVFQRNTFLFHDGLAWLSQIIMFVMLGLLVNPSSLIEVWLEGLIIALVLTFIARPLAVIPVLKLFGFPKPEIALISWVGLRGSVPIILAIFPFIYGLPGANLIFDVVFFVVLISATLQGSTLPYVARKLNLMQQPPLIPAATLDITAVDQIDADLVEYTLGDDCSAVGRRLSQLALPDQTVIAMITRGKSVLPPRGSTLFYADDHLFVVLKPENRIFLERLFSEKNAPELEPIELPDSGLSLKGTTRLNEIYSSYGIQIDNGDDRTLNQFIYATENEPSQNFVIKLADLQLRIGEMIGTRIVTVILEPTKELES</sequence>
<keyword evidence="7 12" id="KW-0812">Transmembrane</keyword>
<keyword evidence="4" id="KW-1003">Cell membrane</keyword>
<evidence type="ECO:0000256" key="1">
    <source>
        <dbReference type="ARBA" id="ARBA00004651"/>
    </source>
</evidence>
<dbReference type="InterPro" id="IPR036721">
    <property type="entry name" value="RCK_C_sf"/>
</dbReference>
<keyword evidence="9 12" id="KW-1133">Transmembrane helix</keyword>
<dbReference type="Pfam" id="PF00999">
    <property type="entry name" value="Na_H_Exchanger"/>
    <property type="match status" value="1"/>
</dbReference>
<feature type="domain" description="RCK C-terminal" evidence="13">
    <location>
        <begin position="453"/>
        <end position="534"/>
    </location>
</feature>
<dbReference type="InterPro" id="IPR006153">
    <property type="entry name" value="Cation/H_exchanger_TM"/>
</dbReference>
<keyword evidence="2" id="KW-0813">Transport</keyword>
<feature type="transmembrane region" description="Helical" evidence="12">
    <location>
        <begin position="324"/>
        <end position="340"/>
    </location>
</feature>
<evidence type="ECO:0000256" key="8">
    <source>
        <dbReference type="ARBA" id="ARBA00022958"/>
    </source>
</evidence>
<gene>
    <name evidence="14" type="ORF">M998_3569</name>
</gene>
<dbReference type="PATRIC" id="fig|1354272.4.peg.3646"/>
<evidence type="ECO:0000256" key="9">
    <source>
        <dbReference type="ARBA" id="ARBA00022989"/>
    </source>
</evidence>
<evidence type="ECO:0000256" key="4">
    <source>
        <dbReference type="ARBA" id="ARBA00022475"/>
    </source>
</evidence>
<dbReference type="NCBIfam" id="NF003716">
    <property type="entry name" value="PRK05326.1-3"/>
    <property type="match status" value="1"/>
</dbReference>
<feature type="transmembrane region" description="Helical" evidence="12">
    <location>
        <begin position="271"/>
        <end position="288"/>
    </location>
</feature>
<dbReference type="RefSeq" id="WP_232007547.1">
    <property type="nucleotide sequence ID" value="NZ_LXEW01000048.1"/>
</dbReference>
<dbReference type="InterPro" id="IPR036318">
    <property type="entry name" value="FAD-bd_PCMH-like_sf"/>
</dbReference>
<evidence type="ECO:0000256" key="6">
    <source>
        <dbReference type="ARBA" id="ARBA00022538"/>
    </source>
</evidence>
<feature type="transmembrane region" description="Helical" evidence="12">
    <location>
        <begin position="76"/>
        <end position="94"/>
    </location>
</feature>
<feature type="transmembrane region" description="Helical" evidence="12">
    <location>
        <begin position="170"/>
        <end position="189"/>
    </location>
</feature>
<keyword evidence="11 12" id="KW-0472">Membrane</keyword>
<feature type="transmembrane region" description="Helical" evidence="12">
    <location>
        <begin position="352"/>
        <end position="372"/>
    </location>
</feature>
<comment type="caution">
    <text evidence="14">The sequence shown here is derived from an EMBL/GenBank/DDBJ whole genome shotgun (WGS) entry which is preliminary data.</text>
</comment>
<feature type="transmembrane region" description="Helical" evidence="12">
    <location>
        <begin position="412"/>
        <end position="435"/>
    </location>
</feature>
<keyword evidence="6" id="KW-0633">Potassium transport</keyword>
<dbReference type="SUPFAM" id="SSF56176">
    <property type="entry name" value="FAD-binding/transporter-associated domain-like"/>
    <property type="match status" value="1"/>
</dbReference>
<dbReference type="GO" id="GO:0015297">
    <property type="term" value="F:antiporter activity"/>
    <property type="evidence" value="ECO:0007669"/>
    <property type="project" value="UniProtKB-KW"/>
</dbReference>
<dbReference type="InterPro" id="IPR038770">
    <property type="entry name" value="Na+/solute_symporter_sf"/>
</dbReference>
<dbReference type="Gene3D" id="1.20.1530.20">
    <property type="match status" value="1"/>
</dbReference>
<feature type="transmembrane region" description="Helical" evidence="12">
    <location>
        <begin position="236"/>
        <end position="259"/>
    </location>
</feature>
<dbReference type="GO" id="GO:0050660">
    <property type="term" value="F:flavin adenine dinucleotide binding"/>
    <property type="evidence" value="ECO:0007669"/>
    <property type="project" value="InterPro"/>
</dbReference>
<protein>
    <submittedName>
        <fullName evidence="14">Na+/H+ antiporter</fullName>
        <ecNumber evidence="14">1.1.-.-</ecNumber>
    </submittedName>
</protein>
<feature type="transmembrane region" description="Helical" evidence="12">
    <location>
        <begin position="294"/>
        <end position="312"/>
    </location>
</feature>
<feature type="transmembrane region" description="Helical" evidence="12">
    <location>
        <begin position="20"/>
        <end position="37"/>
    </location>
</feature>
<proteinExistence type="predicted"/>
<evidence type="ECO:0000259" key="13">
    <source>
        <dbReference type="PROSITE" id="PS51202"/>
    </source>
</evidence>
<evidence type="ECO:0000256" key="2">
    <source>
        <dbReference type="ARBA" id="ARBA00022448"/>
    </source>
</evidence>
<dbReference type="GO" id="GO:0016491">
    <property type="term" value="F:oxidoreductase activity"/>
    <property type="evidence" value="ECO:0007669"/>
    <property type="project" value="UniProtKB-KW"/>
</dbReference>
<evidence type="ECO:0000256" key="12">
    <source>
        <dbReference type="SAM" id="Phobius"/>
    </source>
</evidence>
<dbReference type="GO" id="GO:0006813">
    <property type="term" value="P:potassium ion transport"/>
    <property type="evidence" value="ECO:0007669"/>
    <property type="project" value="UniProtKB-KW"/>
</dbReference>
<keyword evidence="10" id="KW-0406">Ion transport</keyword>
<dbReference type="NCBIfam" id="NF003714">
    <property type="entry name" value="PRK05326.1-1"/>
    <property type="match status" value="1"/>
</dbReference>
<evidence type="ECO:0000256" key="7">
    <source>
        <dbReference type="ARBA" id="ARBA00022692"/>
    </source>
</evidence>
<dbReference type="Proteomes" id="UP000078224">
    <property type="component" value="Unassembled WGS sequence"/>
</dbReference>
<dbReference type="Gene3D" id="3.30.70.1450">
    <property type="entry name" value="Regulator of K+ conductance, C-terminal domain"/>
    <property type="match status" value="1"/>
</dbReference>
<reference evidence="14 15" key="1">
    <citation type="submission" date="2016-04" db="EMBL/GenBank/DDBJ databases">
        <title>ATOL: Assembling a taxonomically balanced genome-scale reconstruction of the evolutionary history of the Enterobacteriaceae.</title>
        <authorList>
            <person name="Plunkett G.III."/>
            <person name="Neeno-Eckwall E.C."/>
            <person name="Glasner J.D."/>
            <person name="Perna N.T."/>
        </authorList>
    </citation>
    <scope>NUCLEOTIDE SEQUENCE [LARGE SCALE GENOMIC DNA]</scope>
    <source>
        <strain evidence="14 15">ATCC 35613</strain>
    </source>
</reference>
<accession>A0A1B7JJR4</accession>
<organism evidence="14 15">
    <name type="scientific">Providencia heimbachae ATCC 35613</name>
    <dbReference type="NCBI Taxonomy" id="1354272"/>
    <lineage>
        <taxon>Bacteria</taxon>
        <taxon>Pseudomonadati</taxon>
        <taxon>Pseudomonadota</taxon>
        <taxon>Gammaproteobacteria</taxon>
        <taxon>Enterobacterales</taxon>
        <taxon>Morganellaceae</taxon>
        <taxon>Providencia</taxon>
    </lineage>
</organism>
<dbReference type="NCBIfam" id="NF003715">
    <property type="entry name" value="PRK05326.1-2"/>
    <property type="match status" value="1"/>
</dbReference>
<dbReference type="GO" id="GO:0005886">
    <property type="term" value="C:plasma membrane"/>
    <property type="evidence" value="ECO:0007669"/>
    <property type="project" value="UniProtKB-SubCell"/>
</dbReference>
<dbReference type="GO" id="GO:0008324">
    <property type="term" value="F:monoatomic cation transmembrane transporter activity"/>
    <property type="evidence" value="ECO:0007669"/>
    <property type="project" value="InterPro"/>
</dbReference>
<evidence type="ECO:0000256" key="11">
    <source>
        <dbReference type="ARBA" id="ARBA00023136"/>
    </source>
</evidence>
<evidence type="ECO:0000313" key="15">
    <source>
        <dbReference type="Proteomes" id="UP000078224"/>
    </source>
</evidence>
<dbReference type="PANTHER" id="PTHR32507">
    <property type="entry name" value="NA(+)/H(+) ANTIPORTER 1"/>
    <property type="match status" value="1"/>
</dbReference>
<dbReference type="PROSITE" id="PS51202">
    <property type="entry name" value="RCK_C"/>
    <property type="match status" value="1"/>
</dbReference>
<evidence type="ECO:0000313" key="14">
    <source>
        <dbReference type="EMBL" id="OAT48135.1"/>
    </source>
</evidence>
<evidence type="ECO:0000256" key="5">
    <source>
        <dbReference type="ARBA" id="ARBA00022519"/>
    </source>
</evidence>
<dbReference type="GO" id="GO:1902600">
    <property type="term" value="P:proton transmembrane transport"/>
    <property type="evidence" value="ECO:0007669"/>
    <property type="project" value="InterPro"/>
</dbReference>
<dbReference type="SUPFAM" id="SSF116726">
    <property type="entry name" value="TrkA C-terminal domain-like"/>
    <property type="match status" value="1"/>
</dbReference>
<keyword evidence="15" id="KW-1185">Reference proteome</keyword>
<feature type="transmembrane region" description="Helical" evidence="12">
    <location>
        <begin position="142"/>
        <end position="163"/>
    </location>
</feature>
<comment type="subcellular location">
    <subcellularLocation>
        <location evidence="1">Cell membrane</location>
        <topology evidence="1">Multi-pass membrane protein</topology>
    </subcellularLocation>
</comment>